<sequence length="180" mass="20332">MIYQVFFGLNERNGRRCYAKEELMGRARKLENDFLSYEIVAYAVSRIALGDACSTVSHSSNLDRPCDSMDVLLAKSKLSKRNGRRCYAKATEELMGRARKLENDFLRIALGDACSTISQSSNLDRPCDSMDVLLAKSKLSERNGRRCYAKATKELMGRARKLENDFLSWPYSSALFLMAG</sequence>
<gene>
    <name evidence="1" type="ORF">Sradi_4401200</name>
</gene>
<dbReference type="PANTHER" id="PTHR31267:SF2">
    <property type="entry name" value="EXPRESSED PROTEIN"/>
    <property type="match status" value="1"/>
</dbReference>
<accession>A0AAW2NSZ7</accession>
<dbReference type="PANTHER" id="PTHR31267">
    <property type="entry name" value="DENTIN SIALOPHOSPHOPROTEIN-LIKE PROTEIN"/>
    <property type="match status" value="1"/>
</dbReference>
<comment type="caution">
    <text evidence="1">The sequence shown here is derived from an EMBL/GenBank/DDBJ whole genome shotgun (WGS) entry which is preliminary data.</text>
</comment>
<dbReference type="AlphaFoldDB" id="A0AAW2NSZ7"/>
<protein>
    <submittedName>
        <fullName evidence="1">Uncharacterized protein</fullName>
    </submittedName>
</protein>
<dbReference type="EMBL" id="JACGWJ010000019">
    <property type="protein sequence ID" value="KAL0345699.1"/>
    <property type="molecule type" value="Genomic_DNA"/>
</dbReference>
<name>A0AAW2NSZ7_SESRA</name>
<proteinExistence type="predicted"/>
<evidence type="ECO:0000313" key="1">
    <source>
        <dbReference type="EMBL" id="KAL0345699.1"/>
    </source>
</evidence>
<reference evidence="1" key="2">
    <citation type="journal article" date="2024" name="Plant">
        <title>Genomic evolution and insights into agronomic trait innovations of Sesamum species.</title>
        <authorList>
            <person name="Miao H."/>
            <person name="Wang L."/>
            <person name="Qu L."/>
            <person name="Liu H."/>
            <person name="Sun Y."/>
            <person name="Le M."/>
            <person name="Wang Q."/>
            <person name="Wei S."/>
            <person name="Zheng Y."/>
            <person name="Lin W."/>
            <person name="Duan Y."/>
            <person name="Cao H."/>
            <person name="Xiong S."/>
            <person name="Wang X."/>
            <person name="Wei L."/>
            <person name="Li C."/>
            <person name="Ma Q."/>
            <person name="Ju M."/>
            <person name="Zhao R."/>
            <person name="Li G."/>
            <person name="Mu C."/>
            <person name="Tian Q."/>
            <person name="Mei H."/>
            <person name="Zhang T."/>
            <person name="Gao T."/>
            <person name="Zhang H."/>
        </authorList>
    </citation>
    <scope>NUCLEOTIDE SEQUENCE</scope>
    <source>
        <strain evidence="1">G02</strain>
    </source>
</reference>
<organism evidence="1">
    <name type="scientific">Sesamum radiatum</name>
    <name type="common">Black benniseed</name>
    <dbReference type="NCBI Taxonomy" id="300843"/>
    <lineage>
        <taxon>Eukaryota</taxon>
        <taxon>Viridiplantae</taxon>
        <taxon>Streptophyta</taxon>
        <taxon>Embryophyta</taxon>
        <taxon>Tracheophyta</taxon>
        <taxon>Spermatophyta</taxon>
        <taxon>Magnoliopsida</taxon>
        <taxon>eudicotyledons</taxon>
        <taxon>Gunneridae</taxon>
        <taxon>Pentapetalae</taxon>
        <taxon>asterids</taxon>
        <taxon>lamiids</taxon>
        <taxon>Lamiales</taxon>
        <taxon>Pedaliaceae</taxon>
        <taxon>Sesamum</taxon>
    </lineage>
</organism>
<reference evidence="1" key="1">
    <citation type="submission" date="2020-06" db="EMBL/GenBank/DDBJ databases">
        <authorList>
            <person name="Li T."/>
            <person name="Hu X."/>
            <person name="Zhang T."/>
            <person name="Song X."/>
            <person name="Zhang H."/>
            <person name="Dai N."/>
            <person name="Sheng W."/>
            <person name="Hou X."/>
            <person name="Wei L."/>
        </authorList>
    </citation>
    <scope>NUCLEOTIDE SEQUENCE</scope>
    <source>
        <strain evidence="1">G02</strain>
        <tissue evidence="1">Leaf</tissue>
    </source>
</reference>